<protein>
    <submittedName>
        <fullName evidence="1">Uncharacterized protein</fullName>
    </submittedName>
</protein>
<dbReference type="AlphaFoldDB" id="A0AAD1WLD5"/>
<name>A0AAD1WLD5_PELCU</name>
<dbReference type="Proteomes" id="UP001295444">
    <property type="component" value="Chromosome 10"/>
</dbReference>
<evidence type="ECO:0000313" key="2">
    <source>
        <dbReference type="Proteomes" id="UP001295444"/>
    </source>
</evidence>
<accession>A0AAD1WLD5</accession>
<gene>
    <name evidence="1" type="ORF">PECUL_23A010250</name>
</gene>
<reference evidence="1" key="1">
    <citation type="submission" date="2022-03" db="EMBL/GenBank/DDBJ databases">
        <authorList>
            <person name="Alioto T."/>
            <person name="Alioto T."/>
            <person name="Gomez Garrido J."/>
        </authorList>
    </citation>
    <scope>NUCLEOTIDE SEQUENCE</scope>
</reference>
<dbReference type="EMBL" id="OW240921">
    <property type="protein sequence ID" value="CAH2318990.1"/>
    <property type="molecule type" value="Genomic_DNA"/>
</dbReference>
<organism evidence="1 2">
    <name type="scientific">Pelobates cultripes</name>
    <name type="common">Western spadefoot toad</name>
    <dbReference type="NCBI Taxonomy" id="61616"/>
    <lineage>
        <taxon>Eukaryota</taxon>
        <taxon>Metazoa</taxon>
        <taxon>Chordata</taxon>
        <taxon>Craniata</taxon>
        <taxon>Vertebrata</taxon>
        <taxon>Euteleostomi</taxon>
        <taxon>Amphibia</taxon>
        <taxon>Batrachia</taxon>
        <taxon>Anura</taxon>
        <taxon>Pelobatoidea</taxon>
        <taxon>Pelobatidae</taxon>
        <taxon>Pelobates</taxon>
    </lineage>
</organism>
<sequence>MYFETDPLFFVEQGHGPKNCAKLCRSLLLHRSHQFVIGCPLQNVAGHHIRHYAPLLLLGMCIMITMSEKCPVVTQADREDPAVLHLSKTTNTEESDLLR</sequence>
<proteinExistence type="predicted"/>
<keyword evidence="2" id="KW-1185">Reference proteome</keyword>
<evidence type="ECO:0000313" key="1">
    <source>
        <dbReference type="EMBL" id="CAH2318990.1"/>
    </source>
</evidence>